<reference evidence="4 5" key="1">
    <citation type="journal article" date="2014" name="Curr. Biol.">
        <title>The genome of the clonal raider ant Cerapachys biroi.</title>
        <authorList>
            <person name="Oxley P.R."/>
            <person name="Ji L."/>
            <person name="Fetter-Pruneda I."/>
            <person name="McKenzie S.K."/>
            <person name="Li C."/>
            <person name="Hu H."/>
            <person name="Zhang G."/>
            <person name="Kronauer D.J."/>
        </authorList>
    </citation>
    <scope>NUCLEOTIDE SEQUENCE [LARGE SCALE GENOMIC DNA]</scope>
</reference>
<protein>
    <submittedName>
        <fullName evidence="4">FYVE, RhoGEF and PH domain-containing protein</fullName>
    </submittedName>
</protein>
<dbReference type="STRING" id="2015173.A0A026W9Y1"/>
<dbReference type="PANTHER" id="PTHR12673:SF159">
    <property type="entry name" value="LD03170P"/>
    <property type="match status" value="1"/>
</dbReference>
<dbReference type="InterPro" id="IPR001331">
    <property type="entry name" value="GDS_CDC24_CS"/>
</dbReference>
<dbReference type="SMART" id="SM00233">
    <property type="entry name" value="PH"/>
    <property type="match status" value="1"/>
</dbReference>
<dbReference type="Gene3D" id="1.20.900.10">
    <property type="entry name" value="Dbl homology (DH) domain"/>
    <property type="match status" value="1"/>
</dbReference>
<evidence type="ECO:0000259" key="2">
    <source>
        <dbReference type="PROSITE" id="PS50003"/>
    </source>
</evidence>
<dbReference type="GO" id="GO:0005737">
    <property type="term" value="C:cytoplasm"/>
    <property type="evidence" value="ECO:0007669"/>
    <property type="project" value="TreeGrafter"/>
</dbReference>
<feature type="domain" description="PH" evidence="2">
    <location>
        <begin position="234"/>
        <end position="326"/>
    </location>
</feature>
<dbReference type="SUPFAM" id="SSF50729">
    <property type="entry name" value="PH domain-like"/>
    <property type="match status" value="1"/>
</dbReference>
<evidence type="ECO:0000259" key="3">
    <source>
        <dbReference type="PROSITE" id="PS50010"/>
    </source>
</evidence>
<dbReference type="InterPro" id="IPR051092">
    <property type="entry name" value="FYVE_RhoGEF_PH"/>
</dbReference>
<dbReference type="SMART" id="SM00325">
    <property type="entry name" value="RhoGEF"/>
    <property type="match status" value="1"/>
</dbReference>
<sequence>MLSMRSRMKVLHALNEDNERYAEERESTLRSQAIREILTTEVTYLQQLEILAKFFIQPILERKLLAHPLLTTLLENIKTLYNVSGELVAGLKHNSESIAEVFRKLAPFFKLYSVYAYDYTQVLNLLQTSEESDPAFKKFICDQETRPEVGRKLSSLLITPVQRVPRYQLLVKEVLQHTPYRHREYRSLQACLVEIGKSAKHINSLIAQNEETQKLLNLQRCINTSINLVKPGRMLIKQGPLMRVSRRGNSAYRRYFVLLNDTLLYCKGEPETSLSVSCVLPLNKCSLTCVLSKKLFRVTCLHETFLLYSEKDDSDEWIQSIQGAIRKYTESRQTLRKESSSRKPLRHNNVIEFPSDDIPKKSVKRKRCRENEQILLDSSDIMYFKKDAQTDDAQQENSCLPLWRMNAKRFKRDEYPKADDIARRGTKRNVKSESCKGRSERTSAYGYSRKSKKSGCNVEASAQHERSLCSVASSVGEHAPSPFRILSRFFTYVGTSIKDLFAFR</sequence>
<dbReference type="GO" id="GO:0035556">
    <property type="term" value="P:intracellular signal transduction"/>
    <property type="evidence" value="ECO:0007669"/>
    <property type="project" value="InterPro"/>
</dbReference>
<dbReference type="InterPro" id="IPR011993">
    <property type="entry name" value="PH-like_dom_sf"/>
</dbReference>
<dbReference type="OMA" id="KPLRHNN"/>
<dbReference type="InterPro" id="IPR035899">
    <property type="entry name" value="DBL_dom_sf"/>
</dbReference>
<proteinExistence type="predicted"/>
<dbReference type="EMBL" id="KK107335">
    <property type="protein sequence ID" value="EZA52466.1"/>
    <property type="molecule type" value="Genomic_DNA"/>
</dbReference>
<dbReference type="Pfam" id="PF00169">
    <property type="entry name" value="PH"/>
    <property type="match status" value="1"/>
</dbReference>
<dbReference type="PANTHER" id="PTHR12673">
    <property type="entry name" value="FACIOGENITAL DYSPLASIA PROTEIN"/>
    <property type="match status" value="1"/>
</dbReference>
<dbReference type="SUPFAM" id="SSF48065">
    <property type="entry name" value="DBL homology domain (DH-domain)"/>
    <property type="match status" value="1"/>
</dbReference>
<accession>A0A026W9Y1</accession>
<dbReference type="CDD" id="cd00160">
    <property type="entry name" value="RhoGEF"/>
    <property type="match status" value="1"/>
</dbReference>
<organism evidence="4 5">
    <name type="scientific">Ooceraea biroi</name>
    <name type="common">Clonal raider ant</name>
    <name type="synonym">Cerapachys biroi</name>
    <dbReference type="NCBI Taxonomy" id="2015173"/>
    <lineage>
        <taxon>Eukaryota</taxon>
        <taxon>Metazoa</taxon>
        <taxon>Ecdysozoa</taxon>
        <taxon>Arthropoda</taxon>
        <taxon>Hexapoda</taxon>
        <taxon>Insecta</taxon>
        <taxon>Pterygota</taxon>
        <taxon>Neoptera</taxon>
        <taxon>Endopterygota</taxon>
        <taxon>Hymenoptera</taxon>
        <taxon>Apocrita</taxon>
        <taxon>Aculeata</taxon>
        <taxon>Formicoidea</taxon>
        <taxon>Formicidae</taxon>
        <taxon>Dorylinae</taxon>
        <taxon>Ooceraea</taxon>
    </lineage>
</organism>
<gene>
    <name evidence="4" type="ORF">X777_08737</name>
</gene>
<dbReference type="InterPro" id="IPR001849">
    <property type="entry name" value="PH_domain"/>
</dbReference>
<evidence type="ECO:0000256" key="1">
    <source>
        <dbReference type="SAM" id="MobiDB-lite"/>
    </source>
</evidence>
<feature type="region of interest" description="Disordered" evidence="1">
    <location>
        <begin position="421"/>
        <end position="451"/>
    </location>
</feature>
<dbReference type="GO" id="GO:0005085">
    <property type="term" value="F:guanyl-nucleotide exchange factor activity"/>
    <property type="evidence" value="ECO:0007669"/>
    <property type="project" value="InterPro"/>
</dbReference>
<dbReference type="Gene3D" id="2.30.29.30">
    <property type="entry name" value="Pleckstrin-homology domain (PH domain)/Phosphotyrosine-binding domain (PTB)"/>
    <property type="match status" value="1"/>
</dbReference>
<dbReference type="Proteomes" id="UP000053097">
    <property type="component" value="Unassembled WGS sequence"/>
</dbReference>
<dbReference type="PROSITE" id="PS00741">
    <property type="entry name" value="DH_1"/>
    <property type="match status" value="1"/>
</dbReference>
<dbReference type="InterPro" id="IPR000219">
    <property type="entry name" value="DH_dom"/>
</dbReference>
<dbReference type="OrthoDB" id="365379at2759"/>
<dbReference type="Pfam" id="PF00621">
    <property type="entry name" value="RhoGEF"/>
    <property type="match status" value="1"/>
</dbReference>
<dbReference type="PROSITE" id="PS50003">
    <property type="entry name" value="PH_DOMAIN"/>
    <property type="match status" value="1"/>
</dbReference>
<name>A0A026W9Y1_OOCBI</name>
<feature type="domain" description="DH" evidence="3">
    <location>
        <begin position="29"/>
        <end position="205"/>
    </location>
</feature>
<evidence type="ECO:0000313" key="4">
    <source>
        <dbReference type="EMBL" id="EZA52466.1"/>
    </source>
</evidence>
<keyword evidence="5" id="KW-1185">Reference proteome</keyword>
<feature type="compositionally biased region" description="Basic and acidic residues" evidence="1">
    <location>
        <begin position="430"/>
        <end position="441"/>
    </location>
</feature>
<dbReference type="PROSITE" id="PS50010">
    <property type="entry name" value="DH_2"/>
    <property type="match status" value="1"/>
</dbReference>
<dbReference type="AlphaFoldDB" id="A0A026W9Y1"/>
<evidence type="ECO:0000313" key="5">
    <source>
        <dbReference type="Proteomes" id="UP000053097"/>
    </source>
</evidence>